<dbReference type="PANTHER" id="PTHR43022">
    <property type="entry name" value="PROTEIN SMF"/>
    <property type="match status" value="1"/>
</dbReference>
<evidence type="ECO:0000313" key="5">
    <source>
        <dbReference type="Proteomes" id="UP000177050"/>
    </source>
</evidence>
<evidence type="ECO:0000259" key="3">
    <source>
        <dbReference type="Pfam" id="PF17782"/>
    </source>
</evidence>
<evidence type="ECO:0000256" key="1">
    <source>
        <dbReference type="ARBA" id="ARBA00006525"/>
    </source>
</evidence>
<dbReference type="SUPFAM" id="SSF102405">
    <property type="entry name" value="MCP/YpsA-like"/>
    <property type="match status" value="1"/>
</dbReference>
<comment type="caution">
    <text evidence="4">The sequence shown here is derived from an EMBL/GenBank/DDBJ whole genome shotgun (WGS) entry which is preliminary data.</text>
</comment>
<proteinExistence type="inferred from homology"/>
<dbReference type="Proteomes" id="UP000177050">
    <property type="component" value="Unassembled WGS sequence"/>
</dbReference>
<name>A0A1F7L2G2_9BACT</name>
<dbReference type="InterPro" id="IPR041614">
    <property type="entry name" value="DprA_WH"/>
</dbReference>
<protein>
    <submittedName>
        <fullName evidence="4">DNA protecting protein DprA</fullName>
    </submittedName>
</protein>
<dbReference type="InterPro" id="IPR036388">
    <property type="entry name" value="WH-like_DNA-bd_sf"/>
</dbReference>
<dbReference type="NCBIfam" id="TIGR00732">
    <property type="entry name" value="dprA"/>
    <property type="match status" value="1"/>
</dbReference>
<evidence type="ECO:0000259" key="2">
    <source>
        <dbReference type="Pfam" id="PF02481"/>
    </source>
</evidence>
<feature type="domain" description="DprA winged helix" evidence="3">
    <location>
        <begin position="303"/>
        <end position="351"/>
    </location>
</feature>
<dbReference type="InterPro" id="IPR057666">
    <property type="entry name" value="DrpA_SLOG"/>
</dbReference>
<dbReference type="PANTHER" id="PTHR43022:SF1">
    <property type="entry name" value="PROTEIN SMF"/>
    <property type="match status" value="1"/>
</dbReference>
<evidence type="ECO:0000313" key="4">
    <source>
        <dbReference type="EMBL" id="OGK74291.1"/>
    </source>
</evidence>
<dbReference type="Gene3D" id="3.40.50.450">
    <property type="match status" value="1"/>
</dbReference>
<dbReference type="Pfam" id="PF02481">
    <property type="entry name" value="DNA_processg_A"/>
    <property type="match status" value="1"/>
</dbReference>
<feature type="domain" description="Smf/DprA SLOG" evidence="2">
    <location>
        <begin position="78"/>
        <end position="290"/>
    </location>
</feature>
<sequence>MNEHTLCHIGFSHFYGIGPVKFAALKNRFESVKHAYYATTHELETVLGSLWAKRFVDFRNHIDLNKKWEEFNKKKITVLTIDDEFYPTSLKNISDAPICIYVKGNIKTVDLREGKLFGIVGTRRPTSYGCQIAHTFSSELADAGFVIVSGLAIGVDTIAHKAALHAGSKTIAVLGCGVDIIYPQSNSFLYEKIVDNGGLVMSEFPPGLMVKRGLFIARNRIISGLSMGVLVVEGTKDSGALITARFAAQQGREVFAPPVPLTSIMSEAPNILLKQGAIFVTQTEDILDEFGIKKWKKNEAIISTLSPSEKIVVEILSLEPKSVDELLLEIKTPISHLSYTLSILEMEGIIKKDAQSKYQLASMGK</sequence>
<dbReference type="Pfam" id="PF17782">
    <property type="entry name" value="WHD_DprA"/>
    <property type="match status" value="1"/>
</dbReference>
<organism evidence="4 5">
    <name type="scientific">Candidatus Roizmanbacteria bacterium RIFOXYD1_FULL_38_12</name>
    <dbReference type="NCBI Taxonomy" id="1802093"/>
    <lineage>
        <taxon>Bacteria</taxon>
        <taxon>Candidatus Roizmaniibacteriota</taxon>
    </lineage>
</organism>
<dbReference type="InterPro" id="IPR003488">
    <property type="entry name" value="DprA"/>
</dbReference>
<dbReference type="EMBL" id="MGBR01000001">
    <property type="protein sequence ID" value="OGK74291.1"/>
    <property type="molecule type" value="Genomic_DNA"/>
</dbReference>
<accession>A0A1F7L2G2</accession>
<gene>
    <name evidence="4" type="ORF">A3K52_06030</name>
</gene>
<dbReference type="Gene3D" id="1.10.10.10">
    <property type="entry name" value="Winged helix-like DNA-binding domain superfamily/Winged helix DNA-binding domain"/>
    <property type="match status" value="1"/>
</dbReference>
<dbReference type="GO" id="GO:0009294">
    <property type="term" value="P:DNA-mediated transformation"/>
    <property type="evidence" value="ECO:0007669"/>
    <property type="project" value="InterPro"/>
</dbReference>
<comment type="similarity">
    <text evidence="1">Belongs to the DprA/Smf family.</text>
</comment>
<reference evidence="4 5" key="1">
    <citation type="journal article" date="2016" name="Nat. Commun.">
        <title>Thousands of microbial genomes shed light on interconnected biogeochemical processes in an aquifer system.</title>
        <authorList>
            <person name="Anantharaman K."/>
            <person name="Brown C.T."/>
            <person name="Hug L.A."/>
            <person name="Sharon I."/>
            <person name="Castelle C.J."/>
            <person name="Probst A.J."/>
            <person name="Thomas B.C."/>
            <person name="Singh A."/>
            <person name="Wilkins M.J."/>
            <person name="Karaoz U."/>
            <person name="Brodie E.L."/>
            <person name="Williams K.H."/>
            <person name="Hubbard S.S."/>
            <person name="Banfield J.F."/>
        </authorList>
    </citation>
    <scope>NUCLEOTIDE SEQUENCE [LARGE SCALE GENOMIC DNA]</scope>
</reference>
<dbReference type="AlphaFoldDB" id="A0A1F7L2G2"/>